<dbReference type="PANTHER" id="PTHR30012">
    <property type="entry name" value="GENERAL SECRETION PATHWAY PROTEIN"/>
    <property type="match status" value="1"/>
</dbReference>
<dbReference type="PRINTS" id="PR00812">
    <property type="entry name" value="BCTERIALGSPF"/>
</dbReference>
<evidence type="ECO:0000313" key="9">
    <source>
        <dbReference type="EMBL" id="MBP0444558.1"/>
    </source>
</evidence>
<evidence type="ECO:0000259" key="8">
    <source>
        <dbReference type="Pfam" id="PF00482"/>
    </source>
</evidence>
<evidence type="ECO:0000256" key="5">
    <source>
        <dbReference type="ARBA" id="ARBA00022989"/>
    </source>
</evidence>
<comment type="caution">
    <text evidence="9">The sequence shown here is derived from an EMBL/GenBank/DDBJ whole genome shotgun (WGS) entry which is preliminary data.</text>
</comment>
<feature type="domain" description="Type II secretion system protein GspF" evidence="8">
    <location>
        <begin position="283"/>
        <end position="401"/>
    </location>
</feature>
<feature type="transmembrane region" description="Helical" evidence="7">
    <location>
        <begin position="233"/>
        <end position="252"/>
    </location>
</feature>
<evidence type="ECO:0000256" key="2">
    <source>
        <dbReference type="ARBA" id="ARBA00005745"/>
    </source>
</evidence>
<evidence type="ECO:0000313" key="10">
    <source>
        <dbReference type="Proteomes" id="UP000681594"/>
    </source>
</evidence>
<reference evidence="9 10" key="1">
    <citation type="submission" date="2021-03" db="EMBL/GenBank/DDBJ databases">
        <authorList>
            <person name="So Y."/>
        </authorList>
    </citation>
    <scope>NUCLEOTIDE SEQUENCE [LARGE SCALE GENOMIC DNA]</scope>
    <source>
        <strain evidence="9 10">SSH11</strain>
    </source>
</reference>
<protein>
    <submittedName>
        <fullName evidence="9">Type II secretion system F family protein</fullName>
    </submittedName>
</protein>
<accession>A0ABS4AC22</accession>
<keyword evidence="6 7" id="KW-0472">Membrane</keyword>
<keyword evidence="4 7" id="KW-0812">Transmembrane</keyword>
<dbReference type="PANTHER" id="PTHR30012:SF0">
    <property type="entry name" value="TYPE II SECRETION SYSTEM PROTEIN F-RELATED"/>
    <property type="match status" value="1"/>
</dbReference>
<evidence type="ECO:0000256" key="3">
    <source>
        <dbReference type="ARBA" id="ARBA00022475"/>
    </source>
</evidence>
<keyword evidence="10" id="KW-1185">Reference proteome</keyword>
<comment type="similarity">
    <text evidence="2">Belongs to the GSP F family.</text>
</comment>
<dbReference type="Pfam" id="PF00482">
    <property type="entry name" value="T2SSF"/>
    <property type="match status" value="2"/>
</dbReference>
<evidence type="ECO:0000256" key="1">
    <source>
        <dbReference type="ARBA" id="ARBA00004651"/>
    </source>
</evidence>
<name>A0ABS4AC22_9PROT</name>
<dbReference type="InterPro" id="IPR003004">
    <property type="entry name" value="GspF/PilC"/>
</dbReference>
<dbReference type="Gene3D" id="1.20.81.30">
    <property type="entry name" value="Type II secretion system (T2SS), domain F"/>
    <property type="match status" value="2"/>
</dbReference>
<gene>
    <name evidence="9" type="ORF">J8J14_07160</name>
</gene>
<evidence type="ECO:0000256" key="7">
    <source>
        <dbReference type="SAM" id="Phobius"/>
    </source>
</evidence>
<dbReference type="InterPro" id="IPR042094">
    <property type="entry name" value="T2SS_GspF_sf"/>
</dbReference>
<sequence length="417" mass="43466">MSAEAEAMPGARHFDFVAIAADGRTLRGRIEAESEHEAARHLQQGGHLPVELRLAGEGPAIRAPRTAGDLKLRPRELARLTRGLSLLLSAGLQLDVALQALVGSETASTARRILRGLHETVRGGSSLSAAVAARPLAFPAWYAAAIETAEGTGKLPAVLDRLAIETLRLERLADRVRAGLTYPALVLGLSGVVIAVLVTVVLPALEPLFSAAGDRLPASTRLMLDTAAWLREWGATALAALLLALLLARRALAAREAKHWRDARVLRLPLIGMLVWRAATARFARLLGALLGAGVPLAQALQHASGAVGNVAIGSGLERAAARLSTGTGFAAALAAENALPTLAITLIGIGEEGGRLRELLDEVAIVHEEDAERMAERLIVLLVPGVTLLLGGLIAVIVMTTLNAILGANSAVLGSS</sequence>
<evidence type="ECO:0000256" key="4">
    <source>
        <dbReference type="ARBA" id="ARBA00022692"/>
    </source>
</evidence>
<dbReference type="RefSeq" id="WP_209378786.1">
    <property type="nucleotide sequence ID" value="NZ_JAGIZB010000005.1"/>
</dbReference>
<dbReference type="Proteomes" id="UP000681594">
    <property type="component" value="Unassembled WGS sequence"/>
</dbReference>
<feature type="transmembrane region" description="Helical" evidence="7">
    <location>
        <begin position="379"/>
        <end position="407"/>
    </location>
</feature>
<feature type="transmembrane region" description="Helical" evidence="7">
    <location>
        <begin position="180"/>
        <end position="205"/>
    </location>
</feature>
<dbReference type="EMBL" id="JAGIZB010000005">
    <property type="protein sequence ID" value="MBP0444558.1"/>
    <property type="molecule type" value="Genomic_DNA"/>
</dbReference>
<feature type="domain" description="Type II secretion system protein GspF" evidence="8">
    <location>
        <begin position="81"/>
        <end position="203"/>
    </location>
</feature>
<evidence type="ECO:0000256" key="6">
    <source>
        <dbReference type="ARBA" id="ARBA00023136"/>
    </source>
</evidence>
<comment type="subcellular location">
    <subcellularLocation>
        <location evidence="1">Cell membrane</location>
        <topology evidence="1">Multi-pass membrane protein</topology>
    </subcellularLocation>
</comment>
<keyword evidence="3" id="KW-1003">Cell membrane</keyword>
<organism evidence="9 10">
    <name type="scientific">Pararoseomonas baculiformis</name>
    <dbReference type="NCBI Taxonomy" id="2820812"/>
    <lineage>
        <taxon>Bacteria</taxon>
        <taxon>Pseudomonadati</taxon>
        <taxon>Pseudomonadota</taxon>
        <taxon>Alphaproteobacteria</taxon>
        <taxon>Acetobacterales</taxon>
        <taxon>Acetobacteraceae</taxon>
        <taxon>Pararoseomonas</taxon>
    </lineage>
</organism>
<dbReference type="InterPro" id="IPR018076">
    <property type="entry name" value="T2SS_GspF_dom"/>
</dbReference>
<keyword evidence="5 7" id="KW-1133">Transmembrane helix</keyword>
<proteinExistence type="inferred from homology"/>